<feature type="compositionally biased region" description="Basic residues" evidence="1">
    <location>
        <begin position="48"/>
        <end position="64"/>
    </location>
</feature>
<proteinExistence type="predicted"/>
<dbReference type="RefSeq" id="XP_025369597.1">
    <property type="nucleotide sequence ID" value="XM_025510193.1"/>
</dbReference>
<feature type="compositionally biased region" description="Basic and acidic residues" evidence="1">
    <location>
        <begin position="37"/>
        <end position="47"/>
    </location>
</feature>
<evidence type="ECO:0000256" key="1">
    <source>
        <dbReference type="SAM" id="MobiDB-lite"/>
    </source>
</evidence>
<accession>A0A316VXQ8</accession>
<dbReference type="EMBL" id="KZ819379">
    <property type="protein sequence ID" value="PWN42437.1"/>
    <property type="molecule type" value="Genomic_DNA"/>
</dbReference>
<dbReference type="GeneID" id="37032063"/>
<dbReference type="Proteomes" id="UP000245783">
    <property type="component" value="Unassembled WGS sequence"/>
</dbReference>
<evidence type="ECO:0000313" key="2">
    <source>
        <dbReference type="EMBL" id="PWN42437.1"/>
    </source>
</evidence>
<dbReference type="AlphaFoldDB" id="A0A316VXQ8"/>
<reference evidence="2 3" key="1">
    <citation type="journal article" date="2018" name="Mol. Biol. Evol.">
        <title>Broad Genomic Sampling Reveals a Smut Pathogenic Ancestry of the Fungal Clade Ustilaginomycotina.</title>
        <authorList>
            <person name="Kijpornyongpan T."/>
            <person name="Mondo S.J."/>
            <person name="Barry K."/>
            <person name="Sandor L."/>
            <person name="Lee J."/>
            <person name="Lipzen A."/>
            <person name="Pangilinan J."/>
            <person name="LaButti K."/>
            <person name="Hainaut M."/>
            <person name="Henrissat B."/>
            <person name="Grigoriev I.V."/>
            <person name="Spatafora J.W."/>
            <person name="Aime M.C."/>
        </authorList>
    </citation>
    <scope>NUCLEOTIDE SEQUENCE [LARGE SCALE GENOMIC DNA]</scope>
    <source>
        <strain evidence="2 3">MCA 4658</strain>
    </source>
</reference>
<evidence type="ECO:0000313" key="3">
    <source>
        <dbReference type="Proteomes" id="UP000245783"/>
    </source>
</evidence>
<sequence>MYLLDSRLWADILTPHARRRQASRGRLSARQLVSVRDLDETGSDRRASPRPKLRKPRTHACTHNKRSDGGKPKMKVECRCCGQGTCLHKSCLILAGSHREAQIEKGETGEWRDEWHPLLSYHHRLQSRRSRERCISTSQGLCGTPHRPCTCRHPIKSTGLLVSTPSLDA</sequence>
<protein>
    <submittedName>
        <fullName evidence="2">Uncharacterized protein</fullName>
    </submittedName>
</protein>
<organism evidence="2 3">
    <name type="scientific">Ceraceosorus guamensis</name>
    <dbReference type="NCBI Taxonomy" id="1522189"/>
    <lineage>
        <taxon>Eukaryota</taxon>
        <taxon>Fungi</taxon>
        <taxon>Dikarya</taxon>
        <taxon>Basidiomycota</taxon>
        <taxon>Ustilaginomycotina</taxon>
        <taxon>Exobasidiomycetes</taxon>
        <taxon>Ceraceosorales</taxon>
        <taxon>Ceraceosoraceae</taxon>
        <taxon>Ceraceosorus</taxon>
    </lineage>
</organism>
<feature type="region of interest" description="Disordered" evidence="1">
    <location>
        <begin position="37"/>
        <end position="71"/>
    </location>
</feature>
<gene>
    <name evidence="2" type="ORF">IE81DRAFT_123279</name>
</gene>
<dbReference type="InParanoid" id="A0A316VXQ8"/>
<keyword evidence="3" id="KW-1185">Reference proteome</keyword>
<name>A0A316VXQ8_9BASI</name>